<evidence type="ECO:0000313" key="2">
    <source>
        <dbReference type="EMBL" id="KAK2769128.1"/>
    </source>
</evidence>
<evidence type="ECO:0000313" key="3">
    <source>
        <dbReference type="Proteomes" id="UP001281614"/>
    </source>
</evidence>
<comment type="caution">
    <text evidence="2">The sequence shown here is derived from an EMBL/GenBank/DDBJ whole genome shotgun (WGS) entry which is preliminary data.</text>
</comment>
<feature type="region of interest" description="Disordered" evidence="1">
    <location>
        <begin position="42"/>
        <end position="73"/>
    </location>
</feature>
<organism evidence="2 3">
    <name type="scientific">Colletotrichum kahawae</name>
    <name type="common">Coffee berry disease fungus</name>
    <dbReference type="NCBI Taxonomy" id="34407"/>
    <lineage>
        <taxon>Eukaryota</taxon>
        <taxon>Fungi</taxon>
        <taxon>Dikarya</taxon>
        <taxon>Ascomycota</taxon>
        <taxon>Pezizomycotina</taxon>
        <taxon>Sordariomycetes</taxon>
        <taxon>Hypocreomycetidae</taxon>
        <taxon>Glomerellales</taxon>
        <taxon>Glomerellaceae</taxon>
        <taxon>Colletotrichum</taxon>
        <taxon>Colletotrichum gloeosporioides species complex</taxon>
    </lineage>
</organism>
<evidence type="ECO:0000256" key="1">
    <source>
        <dbReference type="SAM" id="MobiDB-lite"/>
    </source>
</evidence>
<name>A0AAD9YJK5_COLKA</name>
<dbReference type="Proteomes" id="UP001281614">
    <property type="component" value="Unassembled WGS sequence"/>
</dbReference>
<accession>A0AAD9YJK5</accession>
<reference evidence="2" key="1">
    <citation type="submission" date="2023-02" db="EMBL/GenBank/DDBJ databases">
        <title>Colletotrichum kahawae CIFC_Que2 genome sequencing and assembly.</title>
        <authorList>
            <person name="Baroncelli R."/>
        </authorList>
    </citation>
    <scope>NUCLEOTIDE SEQUENCE</scope>
    <source>
        <strain evidence="2">CIFC_Que2</strain>
    </source>
</reference>
<protein>
    <submittedName>
        <fullName evidence="2">Uncharacterized protein</fullName>
    </submittedName>
</protein>
<proteinExistence type="predicted"/>
<keyword evidence="3" id="KW-1185">Reference proteome</keyword>
<dbReference type="AlphaFoldDB" id="A0AAD9YJK5"/>
<sequence length="190" mass="20614">MQRPPLNGSPSRTRDGQGCKTYVPSLRRHFFALPLFAARAHSARAPQRPGGATNEGWGPQTRGHTPSSLKDPSHLHIKSIGQMTDSTWQICLLFSLVWNGPAAWGETTCSDNPSVSSIGPKHRALDFQVSLSPRCCGWMPERTLVCLASYLGTGPIFQCNPSPRYLSPKTTSIVLGCSCRLALGSSQLSH</sequence>
<gene>
    <name evidence="2" type="ORF">CKAH01_00735</name>
</gene>
<dbReference type="EMBL" id="VYYT01000112">
    <property type="protein sequence ID" value="KAK2769128.1"/>
    <property type="molecule type" value="Genomic_DNA"/>
</dbReference>